<dbReference type="Gene3D" id="3.40.50.10540">
    <property type="entry name" value="Crotonobetainyl-coa:carnitine coa-transferase, domain 1"/>
    <property type="match status" value="1"/>
</dbReference>
<dbReference type="OrthoDB" id="9781472at2"/>
<dbReference type="InterPro" id="IPR023606">
    <property type="entry name" value="CoA-Trfase_III_dom_1_sf"/>
</dbReference>
<keyword evidence="1 2" id="KW-0808">Transferase</keyword>
<dbReference type="PANTHER" id="PTHR48207:SF3">
    <property type="entry name" value="SUCCINATE--HYDROXYMETHYLGLUTARATE COA-TRANSFERASE"/>
    <property type="match status" value="1"/>
</dbReference>
<reference evidence="2 3" key="1">
    <citation type="submission" date="2018-11" db="EMBL/GenBank/DDBJ databases">
        <title>Genomic Encyclopedia of Type Strains, Phase IV (KMG-IV): sequencing the most valuable type-strain genomes for metagenomic binning, comparative biology and taxonomic classification.</title>
        <authorList>
            <person name="Goeker M."/>
        </authorList>
    </citation>
    <scope>NUCLEOTIDE SEQUENCE [LARGE SCALE GENOMIC DNA]</scope>
    <source>
        <strain evidence="2 3">DSM 22027</strain>
    </source>
</reference>
<evidence type="ECO:0000313" key="3">
    <source>
        <dbReference type="Proteomes" id="UP000276223"/>
    </source>
</evidence>
<dbReference type="GO" id="GO:0008410">
    <property type="term" value="F:CoA-transferase activity"/>
    <property type="evidence" value="ECO:0007669"/>
    <property type="project" value="TreeGrafter"/>
</dbReference>
<proteinExistence type="predicted"/>
<dbReference type="Pfam" id="PF02515">
    <property type="entry name" value="CoA_transf_3"/>
    <property type="match status" value="1"/>
</dbReference>
<dbReference type="InterPro" id="IPR003673">
    <property type="entry name" value="CoA-Trfase_fam_III"/>
</dbReference>
<dbReference type="InterPro" id="IPR044855">
    <property type="entry name" value="CoA-Trfase_III_dom3_sf"/>
</dbReference>
<accession>A0A3N1UTG7</accession>
<dbReference type="InterPro" id="IPR050483">
    <property type="entry name" value="CoA-transferase_III_domain"/>
</dbReference>
<name>A0A3N1UTG7_9BACT</name>
<dbReference type="EMBL" id="RJVA01000012">
    <property type="protein sequence ID" value="ROQ92010.1"/>
    <property type="molecule type" value="Genomic_DNA"/>
</dbReference>
<organism evidence="2 3">
    <name type="scientific">Desulfosoma caldarium</name>
    <dbReference type="NCBI Taxonomy" id="610254"/>
    <lineage>
        <taxon>Bacteria</taxon>
        <taxon>Pseudomonadati</taxon>
        <taxon>Thermodesulfobacteriota</taxon>
        <taxon>Syntrophobacteria</taxon>
        <taxon>Syntrophobacterales</taxon>
        <taxon>Syntrophobacteraceae</taxon>
        <taxon>Desulfosoma</taxon>
    </lineage>
</organism>
<comment type="caution">
    <text evidence="2">The sequence shown here is derived from an EMBL/GenBank/DDBJ whole genome shotgun (WGS) entry which is preliminary data.</text>
</comment>
<evidence type="ECO:0000256" key="1">
    <source>
        <dbReference type="ARBA" id="ARBA00022679"/>
    </source>
</evidence>
<gene>
    <name evidence="2" type="ORF">EDC27_1679</name>
</gene>
<dbReference type="PANTHER" id="PTHR48207">
    <property type="entry name" value="SUCCINATE--HYDROXYMETHYLGLUTARATE COA-TRANSFERASE"/>
    <property type="match status" value="1"/>
</dbReference>
<keyword evidence="3" id="KW-1185">Reference proteome</keyword>
<dbReference type="SUPFAM" id="SSF89796">
    <property type="entry name" value="CoA-transferase family III (CaiB/BaiF)"/>
    <property type="match status" value="1"/>
</dbReference>
<dbReference type="Proteomes" id="UP000276223">
    <property type="component" value="Unassembled WGS sequence"/>
</dbReference>
<dbReference type="AlphaFoldDB" id="A0A3N1UTG7"/>
<dbReference type="RefSeq" id="WP_123290525.1">
    <property type="nucleotide sequence ID" value="NZ_RJVA01000012.1"/>
</dbReference>
<protein>
    <submittedName>
        <fullName evidence="2">Formyl-CoA transferase</fullName>
    </submittedName>
</protein>
<evidence type="ECO:0000313" key="2">
    <source>
        <dbReference type="EMBL" id="ROQ92010.1"/>
    </source>
</evidence>
<dbReference type="Gene3D" id="3.30.1540.10">
    <property type="entry name" value="formyl-coa transferase, domain 3"/>
    <property type="match status" value="1"/>
</dbReference>
<sequence length="400" mass="43838">MTQRAKALSGIKVLDLSRVLAGPYCSMMLGDMGADVIKVERPGVGDDTRQWGPPEAGGEAAYYLCVNRNKRSITVDLKKEEGRRIIRSLASQSDILIENYKVGTLPKMGLGYEDLQKINPRLIYCSITGFGQNGPYKDKPGYDFMIQGMGGIMSITGDPDGPPMKVGVAIVDITAGLFACSAILAALYHRTLTGRGQYIDVALLDAVVAWLANVGSNYLVSGEIPKRYGNAHPNIVPYEPFKCKDGTYIALAVGNDRQWQDFCRLAGLESLANDPRFATNPQRVIHRKELIPLVAQAMLQKTGDEWLEALDRLKIPCGPINTLDRVFADPQVLARNMVAEVPHPTAGSVKLVASPMKFSDTPCVIDRHPPLLGEHTEEVLQQVLGYSQEDICRLREQGVV</sequence>